<dbReference type="AlphaFoldDB" id="A0A918Z9R5"/>
<protein>
    <recommendedName>
        <fullName evidence="2">Calcineurin-like phosphoesterase domain-containing protein</fullName>
    </recommendedName>
</protein>
<reference evidence="3" key="1">
    <citation type="journal article" date="2014" name="Int. J. Syst. Evol. Microbiol.">
        <title>Complete genome sequence of Corynebacterium casei LMG S-19264T (=DSM 44701T), isolated from a smear-ripened cheese.</title>
        <authorList>
            <consortium name="US DOE Joint Genome Institute (JGI-PGF)"/>
            <person name="Walter F."/>
            <person name="Albersmeier A."/>
            <person name="Kalinowski J."/>
            <person name="Ruckert C."/>
        </authorList>
    </citation>
    <scope>NUCLEOTIDE SEQUENCE</scope>
    <source>
        <strain evidence="3">JCM 4784</strain>
    </source>
</reference>
<name>A0A918Z9R5_9ACTN</name>
<feature type="region of interest" description="Disordered" evidence="1">
    <location>
        <begin position="30"/>
        <end position="167"/>
    </location>
</feature>
<organism evidence="3 4">
    <name type="scientific">Streptomyces longispororuber</name>
    <dbReference type="NCBI Taxonomy" id="68230"/>
    <lineage>
        <taxon>Bacteria</taxon>
        <taxon>Bacillati</taxon>
        <taxon>Actinomycetota</taxon>
        <taxon>Actinomycetes</taxon>
        <taxon>Kitasatosporales</taxon>
        <taxon>Streptomycetaceae</taxon>
        <taxon>Streptomyces</taxon>
    </lineage>
</organism>
<feature type="domain" description="Calcineurin-like phosphoesterase" evidence="2">
    <location>
        <begin position="281"/>
        <end position="497"/>
    </location>
</feature>
<feature type="region of interest" description="Disordered" evidence="1">
    <location>
        <begin position="189"/>
        <end position="251"/>
    </location>
</feature>
<comment type="caution">
    <text evidence="3">The sequence shown here is derived from an EMBL/GenBank/DDBJ whole genome shotgun (WGS) entry which is preliminary data.</text>
</comment>
<dbReference type="PRINTS" id="PR00114">
    <property type="entry name" value="STPHPHTASE"/>
</dbReference>
<dbReference type="Proteomes" id="UP000608024">
    <property type="component" value="Unassembled WGS sequence"/>
</dbReference>
<evidence type="ECO:0000313" key="4">
    <source>
        <dbReference type="Proteomes" id="UP000608024"/>
    </source>
</evidence>
<proteinExistence type="predicted"/>
<dbReference type="Gene3D" id="3.60.21.10">
    <property type="match status" value="1"/>
</dbReference>
<dbReference type="Pfam" id="PF00149">
    <property type="entry name" value="Metallophos"/>
    <property type="match status" value="1"/>
</dbReference>
<reference evidence="3" key="2">
    <citation type="submission" date="2020-09" db="EMBL/GenBank/DDBJ databases">
        <authorList>
            <person name="Sun Q."/>
            <person name="Ohkuma M."/>
        </authorList>
    </citation>
    <scope>NUCLEOTIDE SEQUENCE</scope>
    <source>
        <strain evidence="3">JCM 4784</strain>
    </source>
</reference>
<feature type="compositionally biased region" description="Polar residues" evidence="1">
    <location>
        <begin position="32"/>
        <end position="45"/>
    </location>
</feature>
<dbReference type="SUPFAM" id="SSF56300">
    <property type="entry name" value="Metallo-dependent phosphatases"/>
    <property type="match status" value="1"/>
</dbReference>
<feature type="compositionally biased region" description="Polar residues" evidence="1">
    <location>
        <begin position="71"/>
        <end position="81"/>
    </location>
</feature>
<feature type="region of interest" description="Disordered" evidence="1">
    <location>
        <begin position="1"/>
        <end position="20"/>
    </location>
</feature>
<dbReference type="PANTHER" id="PTHR46546">
    <property type="entry name" value="SHEWANELLA-LIKE PROTEIN PHOSPHATASE 1"/>
    <property type="match status" value="1"/>
</dbReference>
<dbReference type="PANTHER" id="PTHR46546:SF4">
    <property type="entry name" value="SHEWANELLA-LIKE PROTEIN PHOSPHATASE 1"/>
    <property type="match status" value="1"/>
</dbReference>
<evidence type="ECO:0000259" key="2">
    <source>
        <dbReference type="Pfam" id="PF00149"/>
    </source>
</evidence>
<keyword evidence="4" id="KW-1185">Reference proteome</keyword>
<dbReference type="GO" id="GO:0016787">
    <property type="term" value="F:hydrolase activity"/>
    <property type="evidence" value="ECO:0007669"/>
    <property type="project" value="InterPro"/>
</dbReference>
<dbReference type="InterPro" id="IPR006186">
    <property type="entry name" value="Ser/Thr-sp_prot-phosphatase"/>
</dbReference>
<evidence type="ECO:0000256" key="1">
    <source>
        <dbReference type="SAM" id="MobiDB-lite"/>
    </source>
</evidence>
<dbReference type="CDD" id="cd00144">
    <property type="entry name" value="MPP_PPP_family"/>
    <property type="match status" value="1"/>
</dbReference>
<dbReference type="InterPro" id="IPR029052">
    <property type="entry name" value="Metallo-depent_PP-like"/>
</dbReference>
<sequence>MTQGAGQGPEVRTATLRDFRVPAYVYEGVRETGTQAADQARQSVHQPADQAHRPTVPGQHQPLAPGHQSIPGHQSVDSGHQSVDPGHPSAVNGHHPTEVGQHPAAPGPRSPEYGEQPQDHGYRPAAPADHGVPPAEYVGQPVEQIPHPDPYDEQPETYDGQPAEYAGQTDAYAGQADQAHAIQPAEAQGGLTPRVPAQPGPGLAAHAPEGPSHPAAPQAAVGAPDPLTAQTHPGSAADVPEGYTPTERDLPVIGRRGDTVQVEVREMPEPPPAPGTEELGPLYVVGDVHGYLDELVAALQAEGLIDTDLTWCAGNTRLWFLGDFTDRGPDGIGVIDLVMRLSAEAAAAGGYCKALMGNHELLLIGAKRFGDTPVNSGAGTATFQAAWLLNGGQKTDMERLEDHHLQWMARLDAIEEEDGHLLVHSDTTAYLDYGDSIEEVNDTIREALTRNDPDEYWDLFRKFTKRFAFRDDNGAQAVRELLDVYGGSRIVHGHSPIPYLLGEVGSEYDGDDDGRPVIEGPHIYADGLAIAMDGGVTMAGKLLVCQLPLAN</sequence>
<dbReference type="EMBL" id="BNBT01000008">
    <property type="protein sequence ID" value="GHE42064.1"/>
    <property type="molecule type" value="Genomic_DNA"/>
</dbReference>
<evidence type="ECO:0000313" key="3">
    <source>
        <dbReference type="EMBL" id="GHE42064.1"/>
    </source>
</evidence>
<dbReference type="InterPro" id="IPR004843">
    <property type="entry name" value="Calcineurin-like_PHP"/>
</dbReference>
<accession>A0A918Z9R5</accession>
<gene>
    <name evidence="3" type="ORF">GCM10018785_09520</name>
</gene>